<dbReference type="Proteomes" id="UP001589709">
    <property type="component" value="Unassembled WGS sequence"/>
</dbReference>
<dbReference type="EMBL" id="JBHMCY010000003">
    <property type="protein sequence ID" value="MFB9461655.1"/>
    <property type="molecule type" value="Genomic_DNA"/>
</dbReference>
<evidence type="ECO:0000313" key="1">
    <source>
        <dbReference type="EMBL" id="MFB9461655.1"/>
    </source>
</evidence>
<protein>
    <recommendedName>
        <fullName evidence="3">SMI1/KNR4 family protein</fullName>
    </recommendedName>
</protein>
<sequence length="83" mass="9328">MSIEELARAAGLTAPRRYQVDWDRAEAAVGTRLPTDYKEYVYWFGSGAFDDYLIIACLESRTATPSWPRTWTRSAATPVRAPG</sequence>
<dbReference type="SUPFAM" id="SSF160631">
    <property type="entry name" value="SMI1/KNR4-like"/>
    <property type="match status" value="1"/>
</dbReference>
<accession>A0ABV5MUE8</accession>
<organism evidence="1 2">
    <name type="scientific">Streptomyces cinereospinus</name>
    <dbReference type="NCBI Taxonomy" id="285561"/>
    <lineage>
        <taxon>Bacteria</taxon>
        <taxon>Bacillati</taxon>
        <taxon>Actinomycetota</taxon>
        <taxon>Actinomycetes</taxon>
        <taxon>Kitasatosporales</taxon>
        <taxon>Streptomycetaceae</taxon>
        <taxon>Streptomyces</taxon>
    </lineage>
</organism>
<proteinExistence type="predicted"/>
<name>A0ABV5MUE8_9ACTN</name>
<gene>
    <name evidence="1" type="ORF">ACFF45_02640</name>
</gene>
<dbReference type="RefSeq" id="WP_381341295.1">
    <property type="nucleotide sequence ID" value="NZ_JBHMCY010000003.1"/>
</dbReference>
<reference evidence="1 2" key="1">
    <citation type="submission" date="2024-09" db="EMBL/GenBank/DDBJ databases">
        <authorList>
            <person name="Sun Q."/>
            <person name="Mori K."/>
        </authorList>
    </citation>
    <scope>NUCLEOTIDE SEQUENCE [LARGE SCALE GENOMIC DNA]</scope>
    <source>
        <strain evidence="1 2">JCM 6917</strain>
    </source>
</reference>
<evidence type="ECO:0008006" key="3">
    <source>
        <dbReference type="Google" id="ProtNLM"/>
    </source>
</evidence>
<dbReference type="InterPro" id="IPR037883">
    <property type="entry name" value="Knr4/Smi1-like_sf"/>
</dbReference>
<comment type="caution">
    <text evidence="1">The sequence shown here is derived from an EMBL/GenBank/DDBJ whole genome shotgun (WGS) entry which is preliminary data.</text>
</comment>
<evidence type="ECO:0000313" key="2">
    <source>
        <dbReference type="Proteomes" id="UP001589709"/>
    </source>
</evidence>
<keyword evidence="2" id="KW-1185">Reference proteome</keyword>